<evidence type="ECO:0000256" key="1">
    <source>
        <dbReference type="SAM" id="MobiDB-lite"/>
    </source>
</evidence>
<evidence type="ECO:0000259" key="5">
    <source>
        <dbReference type="Pfam" id="PF24527"/>
    </source>
</evidence>
<accession>A0A5C3LDS7</accession>
<sequence>MASKPVTRPPLIPEKYIDYPSQRLYSIGLWSTHDVELNYLCQSDSNTYSTSGFDLFSYVAPLTFGLLPASWSSTDGHLQGQHTVRMSPISTARINPQNQKFCLSSTSKFALIPVLLNNTDIAGLRYTRMPLTSPNGLPAKLERRDVSARELKAISQTYQDLLQPTKPAVTGTTQLTEEDEYDEYDDDEDQKGTSDPKSNLQKSQNLVYLRIFQPGIVRLEQVTGASNVEARIVPGEVAVVPCPAVSFLDIQENPADSIQCAGQESLKDLTIDVYGVPPLSLRWSKSINGHKDQLLVEGIEGEHGHNHRTDDVVEDAVVSSGSLHKTKVVEPDRVQVPLTIALKSAGTYVYTLEEVADGVGNVIKVSRDGAQSDPSTSRSFLVLTRPSISFTECSAENPRPLLIGSEAHIAIRTTEYDPRDGPWEIDLNYQPSEGTSSEKRSPWKKVIKTGQNTPDVSFAARDSGDYTISSIKGKYSNLILRGTPPFVVYYRTQRDKEPPKELNRSFSSSRGEFPIQPERSGSYSFTFTALSDANYRRVALQGPSIDQIIRPRANADFAHSQTSGKNKREINSCAGEFIDVEVDLKGTGPWNLDVEVIGPQSADVLHFDGIETSRKTLKIPIPSSIAKAGGSFEIALVSVEDVDKCKRTLTNPGLRVNIKRTRPTAKFYGSEEERHISVTENDKADLPLRLTGNEPWTVRYRSTGSQNRVLSARLTSPNGKIIANEPGIYELLSVSDSLCPGTVASDAATYRVEWLPRPTARLSTETEATYVSSNNSYILKPVCEGVGAHADLELTGRPPFQIMYNIAQDNEQGGTRLLDQPTVNSIQPRTRFQLLTAKPGHIYYEVKQIGDSVYPLEENKNTVIPRSQRLLFEQQVAMRPSAYFKNRNRMTYCLHDTFVPLSSSSSDGVVVLEGRPPFTLTLNVKNVAASQTQIITVEIPSNAWKIDLPSYTFASVGPHRISIVSVGDSSNCAQSASDPLLSSIWVDVAETASIVPFENRQDLCVGELSQFQLEGIPPWTVGYRVNTKSYTKEIKTSPFSIIQQQAGEFAISSIAHQQKMCKAAVTDLRFNIHPLPSAKVGQGQKIFQDIHEGDQAEIVFTLVGEPPFTFTYQRSEPAKKGGKPGRILETHTVSRITTHEYSIFSALEEFMLLNELVAPEPDTNGSAILVFNFTFQQMVKLRSMIFTYFSLYLNLCRGDIEPFGY</sequence>
<dbReference type="Pfam" id="PF24519">
    <property type="entry name" value="Ig-like_Pom152_1"/>
    <property type="match status" value="1"/>
</dbReference>
<feature type="domain" description="Nucleoporin POM152 ninth Ig-like" evidence="5">
    <location>
        <begin position="993"/>
        <end position="1065"/>
    </location>
</feature>
<reference evidence="6 7" key="1">
    <citation type="journal article" date="2019" name="Nat. Ecol. Evol.">
        <title>Megaphylogeny resolves global patterns of mushroom evolution.</title>
        <authorList>
            <person name="Varga T."/>
            <person name="Krizsan K."/>
            <person name="Foldi C."/>
            <person name="Dima B."/>
            <person name="Sanchez-Garcia M."/>
            <person name="Sanchez-Ramirez S."/>
            <person name="Szollosi G.J."/>
            <person name="Szarkandi J.G."/>
            <person name="Papp V."/>
            <person name="Albert L."/>
            <person name="Andreopoulos W."/>
            <person name="Angelini C."/>
            <person name="Antonin V."/>
            <person name="Barry K.W."/>
            <person name="Bougher N.L."/>
            <person name="Buchanan P."/>
            <person name="Buyck B."/>
            <person name="Bense V."/>
            <person name="Catcheside P."/>
            <person name="Chovatia M."/>
            <person name="Cooper J."/>
            <person name="Damon W."/>
            <person name="Desjardin D."/>
            <person name="Finy P."/>
            <person name="Geml J."/>
            <person name="Haridas S."/>
            <person name="Hughes K."/>
            <person name="Justo A."/>
            <person name="Karasinski D."/>
            <person name="Kautmanova I."/>
            <person name="Kiss B."/>
            <person name="Kocsube S."/>
            <person name="Kotiranta H."/>
            <person name="LaButti K.M."/>
            <person name="Lechner B.E."/>
            <person name="Liimatainen K."/>
            <person name="Lipzen A."/>
            <person name="Lukacs Z."/>
            <person name="Mihaltcheva S."/>
            <person name="Morgado L.N."/>
            <person name="Niskanen T."/>
            <person name="Noordeloos M.E."/>
            <person name="Ohm R.A."/>
            <person name="Ortiz-Santana B."/>
            <person name="Ovrebo C."/>
            <person name="Racz N."/>
            <person name="Riley R."/>
            <person name="Savchenko A."/>
            <person name="Shiryaev A."/>
            <person name="Soop K."/>
            <person name="Spirin V."/>
            <person name="Szebenyi C."/>
            <person name="Tomsovsky M."/>
            <person name="Tulloss R.E."/>
            <person name="Uehling J."/>
            <person name="Grigoriev I.V."/>
            <person name="Vagvolgyi C."/>
            <person name="Papp T."/>
            <person name="Martin F.M."/>
            <person name="Miettinen O."/>
            <person name="Hibbett D.S."/>
            <person name="Nagy L.G."/>
        </authorList>
    </citation>
    <scope>NUCLEOTIDE SEQUENCE [LARGE SCALE GENOMIC DNA]</scope>
    <source>
        <strain evidence="6 7">CBS 121175</strain>
    </source>
</reference>
<dbReference type="PANTHER" id="PTHR28206:SF1">
    <property type="entry name" value="NUCLEOPORIN POM152"/>
    <property type="match status" value="1"/>
</dbReference>
<dbReference type="Proteomes" id="UP000307440">
    <property type="component" value="Unassembled WGS sequence"/>
</dbReference>
<feature type="domain" description="Nucleoporin POM152 first Ig-like" evidence="4">
    <location>
        <begin position="91"/>
        <end position="239"/>
    </location>
</feature>
<dbReference type="Pfam" id="PF23664">
    <property type="entry name" value="Ig_Pom152"/>
    <property type="match status" value="2"/>
</dbReference>
<organism evidence="6 7">
    <name type="scientific">Coprinopsis marcescibilis</name>
    <name type="common">Agaric fungus</name>
    <name type="synonym">Psathyrella marcescibilis</name>
    <dbReference type="NCBI Taxonomy" id="230819"/>
    <lineage>
        <taxon>Eukaryota</taxon>
        <taxon>Fungi</taxon>
        <taxon>Dikarya</taxon>
        <taxon>Basidiomycota</taxon>
        <taxon>Agaricomycotina</taxon>
        <taxon>Agaricomycetes</taxon>
        <taxon>Agaricomycetidae</taxon>
        <taxon>Agaricales</taxon>
        <taxon>Agaricineae</taxon>
        <taxon>Psathyrellaceae</taxon>
        <taxon>Coprinopsis</taxon>
    </lineage>
</organism>
<feature type="domain" description="Nucleoporin POM152 immunoglobulin-like" evidence="2">
    <location>
        <begin position="783"/>
        <end position="859"/>
    </location>
</feature>
<dbReference type="InterPro" id="IPR037701">
    <property type="entry name" value="Pom152"/>
</dbReference>
<feature type="region of interest" description="Disordered" evidence="1">
    <location>
        <begin position="163"/>
        <end position="199"/>
    </location>
</feature>
<dbReference type="PANTHER" id="PTHR28206">
    <property type="entry name" value="NUCLEOPORIN POM152"/>
    <property type="match status" value="1"/>
</dbReference>
<protein>
    <submittedName>
        <fullName evidence="6">Nucleoporin Pom152</fullName>
    </submittedName>
</protein>
<dbReference type="STRING" id="230819.A0A5C3LDS7"/>
<dbReference type="Pfam" id="PF24312">
    <property type="entry name" value="Ig-like_POM152"/>
    <property type="match status" value="1"/>
</dbReference>
<gene>
    <name evidence="6" type="ORF">FA15DRAFT_684094</name>
</gene>
<keyword evidence="7" id="KW-1185">Reference proteome</keyword>
<dbReference type="InterPro" id="IPR056542">
    <property type="entry name" value="Ig-like_POM152_1st"/>
</dbReference>
<dbReference type="InterPro" id="IPR056543">
    <property type="entry name" value="Ig-like_POM152_9th"/>
</dbReference>
<dbReference type="GO" id="GO:0006606">
    <property type="term" value="P:protein import into nucleus"/>
    <property type="evidence" value="ECO:0007669"/>
    <property type="project" value="TreeGrafter"/>
</dbReference>
<proteinExistence type="predicted"/>
<dbReference type="InterPro" id="IPR056541">
    <property type="entry name" value="Ig-like_POM152"/>
</dbReference>
<dbReference type="AlphaFoldDB" id="A0A5C3LDS7"/>
<feature type="domain" description="Nucleoporin POM152 Ig-like" evidence="3">
    <location>
        <begin position="662"/>
        <end position="748"/>
    </location>
</feature>
<dbReference type="InterPro" id="IPR056544">
    <property type="entry name" value="Ig_POM152"/>
</dbReference>
<feature type="compositionally biased region" description="Acidic residues" evidence="1">
    <location>
        <begin position="176"/>
        <end position="189"/>
    </location>
</feature>
<evidence type="ECO:0000313" key="6">
    <source>
        <dbReference type="EMBL" id="TFK30930.1"/>
    </source>
</evidence>
<dbReference type="EMBL" id="ML210146">
    <property type="protein sequence ID" value="TFK30930.1"/>
    <property type="molecule type" value="Genomic_DNA"/>
</dbReference>
<evidence type="ECO:0000259" key="2">
    <source>
        <dbReference type="Pfam" id="PF23664"/>
    </source>
</evidence>
<dbReference type="GO" id="GO:0070762">
    <property type="term" value="C:nuclear pore transmembrane ring"/>
    <property type="evidence" value="ECO:0007669"/>
    <property type="project" value="TreeGrafter"/>
</dbReference>
<evidence type="ECO:0000259" key="4">
    <source>
        <dbReference type="Pfam" id="PF24519"/>
    </source>
</evidence>
<dbReference type="GO" id="GO:0017056">
    <property type="term" value="F:structural constituent of nuclear pore"/>
    <property type="evidence" value="ECO:0007669"/>
    <property type="project" value="InterPro"/>
</dbReference>
<feature type="domain" description="Nucleoporin POM152 immunoglobulin-like" evidence="2">
    <location>
        <begin position="472"/>
        <end position="555"/>
    </location>
</feature>
<name>A0A5C3LDS7_COPMA</name>
<dbReference type="OrthoDB" id="5529162at2759"/>
<dbReference type="Pfam" id="PF24527">
    <property type="entry name" value="Ig-like_Pom152_9"/>
    <property type="match status" value="1"/>
</dbReference>
<evidence type="ECO:0000259" key="3">
    <source>
        <dbReference type="Pfam" id="PF24312"/>
    </source>
</evidence>
<dbReference type="GO" id="GO:0006999">
    <property type="term" value="P:nuclear pore organization"/>
    <property type="evidence" value="ECO:0007669"/>
    <property type="project" value="TreeGrafter"/>
</dbReference>
<evidence type="ECO:0000313" key="7">
    <source>
        <dbReference type="Proteomes" id="UP000307440"/>
    </source>
</evidence>